<name>A0A231S4D5_9BACI</name>
<reference evidence="2" key="2">
    <citation type="submission" date="2015-06" db="EMBL/GenBank/DDBJ databases">
        <title>Genome Sequence of Bacillus endophyticus and Analysis of its Companion Mechanism in the Ketogulonigenium vulgare-Bacillus strain Consortium.</title>
        <authorList>
            <person name="Jia N."/>
            <person name="Du J."/>
            <person name="Ding M.-Z."/>
            <person name="Gao F."/>
            <person name="Yuan Y.-J."/>
        </authorList>
    </citation>
    <scope>NUCLEOTIDE SEQUENCE [LARGE SCALE GENOMIC DNA]</scope>
    <source>
        <strain evidence="2">Hbe603</strain>
    </source>
</reference>
<dbReference type="EMBL" id="CP011974">
    <property type="protein sequence ID" value="AKO91105.1"/>
    <property type="molecule type" value="Genomic_DNA"/>
</dbReference>
<dbReference type="Pfam" id="PF20038">
    <property type="entry name" value="HTH_59"/>
    <property type="match status" value="1"/>
</dbReference>
<dbReference type="AlphaFoldDB" id="A0A231S4D5"/>
<accession>A0A231S4D5</accession>
<organism evidence="1 2">
    <name type="scientific">Priestia filamentosa</name>
    <dbReference type="NCBI Taxonomy" id="1402861"/>
    <lineage>
        <taxon>Bacteria</taxon>
        <taxon>Bacillati</taxon>
        <taxon>Bacillota</taxon>
        <taxon>Bacilli</taxon>
        <taxon>Bacillales</taxon>
        <taxon>Bacillaceae</taxon>
        <taxon>Priestia</taxon>
    </lineage>
</organism>
<evidence type="ECO:0000313" key="2">
    <source>
        <dbReference type="Proteomes" id="UP000036202"/>
    </source>
</evidence>
<dbReference type="RefSeq" id="WP_019390563.1">
    <property type="nucleotide sequence ID" value="NZ_ALIM01000002.1"/>
</dbReference>
<gene>
    <name evidence="1" type="ORF">BEH_02590</name>
</gene>
<protein>
    <submittedName>
        <fullName evidence="1">Uncharacterized protein</fullName>
    </submittedName>
</protein>
<dbReference type="GeneID" id="93703325"/>
<accession>A0A0H4KBU2</accession>
<keyword evidence="2" id="KW-1185">Reference proteome</keyword>
<sequence length="70" mass="7723">MITLNKINLSSDHILSSAQACEEWGINSSTLRKRVQDFPVGSIRKFGNCYAVTRSGMVAVFGHPKSPKNK</sequence>
<dbReference type="InterPro" id="IPR045403">
    <property type="entry name" value="HTH_59_Firmicutes_type"/>
</dbReference>
<dbReference type="Proteomes" id="UP000036202">
    <property type="component" value="Chromosome"/>
</dbReference>
<dbReference type="KEGG" id="beo:BEH_02590"/>
<dbReference type="PATRIC" id="fig|135735.6.peg.477"/>
<reference evidence="1 2" key="1">
    <citation type="journal article" date="2015" name="PLoS ONE">
        <title>Genome Sequence of Bacillus endophyticus and Analysis of Its Companion Mechanism in the Ketogulonigenium vulgare-Bacillus Strain Consortium.</title>
        <authorList>
            <person name="Jia N."/>
            <person name="Du J."/>
            <person name="Ding M.Z."/>
            <person name="Gao F."/>
            <person name="Yuan Y.J."/>
        </authorList>
    </citation>
    <scope>NUCLEOTIDE SEQUENCE [LARGE SCALE GENOMIC DNA]</scope>
    <source>
        <strain evidence="1 2">Hbe603</strain>
    </source>
</reference>
<proteinExistence type="predicted"/>
<evidence type="ECO:0000313" key="1">
    <source>
        <dbReference type="EMBL" id="AKO91105.1"/>
    </source>
</evidence>